<evidence type="ECO:0000313" key="7">
    <source>
        <dbReference type="EMBL" id="EPZ32110.1"/>
    </source>
</evidence>
<dbReference type="SMART" id="SM00154">
    <property type="entry name" value="ZnF_AN1"/>
    <property type="match status" value="1"/>
</dbReference>
<dbReference type="Gene3D" id="4.10.1110.10">
    <property type="entry name" value="AN1-like Zinc finger"/>
    <property type="match status" value="1"/>
</dbReference>
<dbReference type="InterPro" id="IPR029071">
    <property type="entry name" value="Ubiquitin-like_domsf"/>
</dbReference>
<organism evidence="7 8">
    <name type="scientific">Rozella allomycis (strain CSF55)</name>
    <dbReference type="NCBI Taxonomy" id="988480"/>
    <lineage>
        <taxon>Eukaryota</taxon>
        <taxon>Fungi</taxon>
        <taxon>Fungi incertae sedis</taxon>
        <taxon>Cryptomycota</taxon>
        <taxon>Cryptomycota incertae sedis</taxon>
        <taxon>Rozella</taxon>
    </lineage>
</organism>
<sequence>MFFVKSTDTLAVDLPISSKVSSLKNYINGHVPSCSQVLTFQGKVLDDSCTLQDYGVSVDSTIHLSCRLLGGESKKVKRCDLDGCNDKAAKIVGDCRYCSKAYCSRHRLPEAHLCTELKTCKQEKYNLNSSKLMDQKCVASKV</sequence>
<dbReference type="OrthoDB" id="428577at2759"/>
<evidence type="ECO:0000313" key="8">
    <source>
        <dbReference type="Proteomes" id="UP000030755"/>
    </source>
</evidence>
<protein>
    <submittedName>
        <fullName evidence="7">Uncharacterized protein</fullName>
    </submittedName>
</protein>
<evidence type="ECO:0000256" key="1">
    <source>
        <dbReference type="ARBA" id="ARBA00022723"/>
    </source>
</evidence>
<dbReference type="AlphaFoldDB" id="A0A075ATT8"/>
<proteinExistence type="predicted"/>
<dbReference type="InterPro" id="IPR000058">
    <property type="entry name" value="Znf_AN1"/>
</dbReference>
<dbReference type="Gene3D" id="3.10.20.90">
    <property type="entry name" value="Phosphatidylinositol 3-kinase Catalytic Subunit, Chain A, domain 1"/>
    <property type="match status" value="1"/>
</dbReference>
<dbReference type="Proteomes" id="UP000030755">
    <property type="component" value="Unassembled WGS sequence"/>
</dbReference>
<feature type="domain" description="Ubiquitin-like" evidence="5">
    <location>
        <begin position="1"/>
        <end position="71"/>
    </location>
</feature>
<dbReference type="Pfam" id="PF01428">
    <property type="entry name" value="zf-AN1"/>
    <property type="match status" value="1"/>
</dbReference>
<evidence type="ECO:0000256" key="2">
    <source>
        <dbReference type="ARBA" id="ARBA00022771"/>
    </source>
</evidence>
<dbReference type="GO" id="GO:0008270">
    <property type="term" value="F:zinc ion binding"/>
    <property type="evidence" value="ECO:0007669"/>
    <property type="project" value="UniProtKB-KW"/>
</dbReference>
<dbReference type="PROSITE" id="PS50053">
    <property type="entry name" value="UBIQUITIN_2"/>
    <property type="match status" value="1"/>
</dbReference>
<feature type="domain" description="AN1-type" evidence="6">
    <location>
        <begin position="73"/>
        <end position="122"/>
    </location>
</feature>
<evidence type="ECO:0000256" key="4">
    <source>
        <dbReference type="PROSITE-ProRule" id="PRU00449"/>
    </source>
</evidence>
<dbReference type="SUPFAM" id="SSF54236">
    <property type="entry name" value="Ubiquitin-like"/>
    <property type="match status" value="1"/>
</dbReference>
<dbReference type="SUPFAM" id="SSF118310">
    <property type="entry name" value="AN1-like Zinc finger"/>
    <property type="match status" value="1"/>
</dbReference>
<evidence type="ECO:0000256" key="3">
    <source>
        <dbReference type="ARBA" id="ARBA00022833"/>
    </source>
</evidence>
<gene>
    <name evidence="7" type="ORF">O9G_002604</name>
</gene>
<keyword evidence="2 4" id="KW-0863">Zinc-finger</keyword>
<dbReference type="EMBL" id="KE561184">
    <property type="protein sequence ID" value="EPZ32110.1"/>
    <property type="molecule type" value="Genomic_DNA"/>
</dbReference>
<dbReference type="PROSITE" id="PS51039">
    <property type="entry name" value="ZF_AN1"/>
    <property type="match status" value="1"/>
</dbReference>
<keyword evidence="3" id="KW-0862">Zinc</keyword>
<reference evidence="7 8" key="1">
    <citation type="journal article" date="2013" name="Curr. Biol.">
        <title>Shared signatures of parasitism and phylogenomics unite Cryptomycota and microsporidia.</title>
        <authorList>
            <person name="James T.Y."/>
            <person name="Pelin A."/>
            <person name="Bonen L."/>
            <person name="Ahrendt S."/>
            <person name="Sain D."/>
            <person name="Corradi N."/>
            <person name="Stajich J.E."/>
        </authorList>
    </citation>
    <scope>NUCLEOTIDE SEQUENCE [LARGE SCALE GENOMIC DNA]</scope>
    <source>
        <strain evidence="7 8">CSF55</strain>
    </source>
</reference>
<accession>A0A075ATT8</accession>
<name>A0A075ATT8_ROZAC</name>
<dbReference type="InterPro" id="IPR035896">
    <property type="entry name" value="AN1-like_Znf"/>
</dbReference>
<evidence type="ECO:0000259" key="5">
    <source>
        <dbReference type="PROSITE" id="PS50053"/>
    </source>
</evidence>
<keyword evidence="1" id="KW-0479">Metal-binding</keyword>
<dbReference type="SMART" id="SM00213">
    <property type="entry name" value="UBQ"/>
    <property type="match status" value="1"/>
</dbReference>
<dbReference type="STRING" id="988480.A0A075ATT8"/>
<dbReference type="Pfam" id="PF00240">
    <property type="entry name" value="ubiquitin"/>
    <property type="match status" value="1"/>
</dbReference>
<keyword evidence="8" id="KW-1185">Reference proteome</keyword>
<dbReference type="HOGENOM" id="CLU_010412_4_1_1"/>
<evidence type="ECO:0000259" key="6">
    <source>
        <dbReference type="PROSITE" id="PS51039"/>
    </source>
</evidence>
<dbReference type="InterPro" id="IPR000626">
    <property type="entry name" value="Ubiquitin-like_dom"/>
</dbReference>